<reference evidence="3 4" key="1">
    <citation type="submission" date="2024-09" db="EMBL/GenBank/DDBJ databases">
        <authorList>
            <person name="Sun Q."/>
            <person name="Mori K."/>
        </authorList>
    </citation>
    <scope>NUCLEOTIDE SEQUENCE [LARGE SCALE GENOMIC DNA]</scope>
    <source>
        <strain evidence="3 4">JCM 4414</strain>
    </source>
</reference>
<dbReference type="PANTHER" id="PTHR46696:SF1">
    <property type="entry name" value="CYTOCHROME P450 YJIB-RELATED"/>
    <property type="match status" value="1"/>
</dbReference>
<keyword evidence="4" id="KW-1185">Reference proteome</keyword>
<dbReference type="Pfam" id="PF00067">
    <property type="entry name" value="p450"/>
    <property type="match status" value="1"/>
</dbReference>
<comment type="similarity">
    <text evidence="1 2">Belongs to the cytochrome P450 family.</text>
</comment>
<keyword evidence="2" id="KW-0479">Metal-binding</keyword>
<dbReference type="InterPro" id="IPR001128">
    <property type="entry name" value="Cyt_P450"/>
</dbReference>
<dbReference type="PROSITE" id="PS00086">
    <property type="entry name" value="CYTOCHROME_P450"/>
    <property type="match status" value="1"/>
</dbReference>
<keyword evidence="2" id="KW-0349">Heme</keyword>
<evidence type="ECO:0000313" key="3">
    <source>
        <dbReference type="EMBL" id="MFB9557122.1"/>
    </source>
</evidence>
<organism evidence="3 4">
    <name type="scientific">Streptomyces roseoviridis</name>
    <dbReference type="NCBI Taxonomy" id="67361"/>
    <lineage>
        <taxon>Bacteria</taxon>
        <taxon>Bacillati</taxon>
        <taxon>Actinomycetota</taxon>
        <taxon>Actinomycetes</taxon>
        <taxon>Kitasatosporales</taxon>
        <taxon>Streptomycetaceae</taxon>
        <taxon>Streptomyces</taxon>
    </lineage>
</organism>
<sequence length="422" mass="46039">MSDREAPPRRHAELDEFQRDPYPLYARARRTPGLTYVPALEAWLVSRDADVRQVLLRPRDFSSAQALRPDVRPSPAALAVLGGGFAPRPTVVSTDGPAHRRHRAPLNDGLSAARVAALTPYVTRQAENLAEAFAATLAAHGHADLMSHYARVLPGTVTGRLLGLDPADVPAAVHGSYSAERLLFRPLTEGEQIAAAHDVLALQHLLDRYARDRRARPREDLVTALVTALAPASGLGPGPRGLNDDQRCELVSNLQNLLIAGHLTTTALIGTTVLHLLRHRDQWELLCSRPELIPAAVEEAARYDPPVQGFRRTTTRPVTLAGTELPAGATLFVAYGSANRDPARHRDPDAFDITRPPPRPRHLAFGHGPHGCPGARLARVQVHAALAAFTRLLPGLRPVDDRHVPMRPTLIHRSPEELLLTR</sequence>
<protein>
    <submittedName>
        <fullName evidence="3">Cytochrome P450</fullName>
    </submittedName>
</protein>
<proteinExistence type="inferred from homology"/>
<dbReference type="PRINTS" id="PR00385">
    <property type="entry name" value="P450"/>
</dbReference>
<dbReference type="InterPro" id="IPR002397">
    <property type="entry name" value="Cyt_P450_B"/>
</dbReference>
<dbReference type="PRINTS" id="PR00359">
    <property type="entry name" value="BP450"/>
</dbReference>
<dbReference type="EMBL" id="JBHMCT010000014">
    <property type="protein sequence ID" value="MFB9557122.1"/>
    <property type="molecule type" value="Genomic_DNA"/>
</dbReference>
<accession>A0ABV5QUI2</accession>
<dbReference type="Proteomes" id="UP001589716">
    <property type="component" value="Unassembled WGS sequence"/>
</dbReference>
<keyword evidence="2" id="KW-0503">Monooxygenase</keyword>
<gene>
    <name evidence="3" type="ORF">ACFFTP_23395</name>
</gene>
<evidence type="ECO:0000256" key="2">
    <source>
        <dbReference type="RuleBase" id="RU000461"/>
    </source>
</evidence>
<dbReference type="InterPro" id="IPR017972">
    <property type="entry name" value="Cyt_P450_CS"/>
</dbReference>
<evidence type="ECO:0000256" key="1">
    <source>
        <dbReference type="ARBA" id="ARBA00010617"/>
    </source>
</evidence>
<keyword evidence="2" id="KW-0408">Iron</keyword>
<dbReference type="SUPFAM" id="SSF48264">
    <property type="entry name" value="Cytochrome P450"/>
    <property type="match status" value="1"/>
</dbReference>
<dbReference type="PANTHER" id="PTHR46696">
    <property type="entry name" value="P450, PUTATIVE (EUROFUNG)-RELATED"/>
    <property type="match status" value="1"/>
</dbReference>
<name>A0ABV5QUI2_9ACTN</name>
<dbReference type="InterPro" id="IPR036396">
    <property type="entry name" value="Cyt_P450_sf"/>
</dbReference>
<evidence type="ECO:0000313" key="4">
    <source>
        <dbReference type="Proteomes" id="UP001589716"/>
    </source>
</evidence>
<dbReference type="Gene3D" id="1.10.630.10">
    <property type="entry name" value="Cytochrome P450"/>
    <property type="match status" value="1"/>
</dbReference>
<dbReference type="RefSeq" id="WP_345491946.1">
    <property type="nucleotide sequence ID" value="NZ_BAAAWU010000001.1"/>
</dbReference>
<keyword evidence="2" id="KW-0560">Oxidoreductase</keyword>
<comment type="caution">
    <text evidence="3">The sequence shown here is derived from an EMBL/GenBank/DDBJ whole genome shotgun (WGS) entry which is preliminary data.</text>
</comment>